<feature type="compositionally biased region" description="Low complexity" evidence="9">
    <location>
        <begin position="434"/>
        <end position="469"/>
    </location>
</feature>
<evidence type="ECO:0000313" key="11">
    <source>
        <dbReference type="EMBL" id="ORZ15889.1"/>
    </source>
</evidence>
<dbReference type="Pfam" id="PF13639">
    <property type="entry name" value="zf-RING_2"/>
    <property type="match status" value="1"/>
</dbReference>
<dbReference type="Pfam" id="PF14369">
    <property type="entry name" value="Zn_ribbon_19"/>
    <property type="match status" value="1"/>
</dbReference>
<reference evidence="11 12" key="1">
    <citation type="submission" date="2016-07" db="EMBL/GenBank/DDBJ databases">
        <title>Pervasive Adenine N6-methylation of Active Genes in Fungi.</title>
        <authorList>
            <consortium name="DOE Joint Genome Institute"/>
            <person name="Mondo S.J."/>
            <person name="Dannebaum R.O."/>
            <person name="Kuo R.C."/>
            <person name="Labutti K."/>
            <person name="Haridas S."/>
            <person name="Kuo A."/>
            <person name="Salamov A."/>
            <person name="Ahrendt S.R."/>
            <person name="Lipzen A."/>
            <person name="Sullivan W."/>
            <person name="Andreopoulos W.B."/>
            <person name="Clum A."/>
            <person name="Lindquist E."/>
            <person name="Daum C."/>
            <person name="Ramamoorthy G.K."/>
            <person name="Gryganskyi A."/>
            <person name="Culley D."/>
            <person name="Magnuson J.K."/>
            <person name="James T.Y."/>
            <person name="O'Malley M.A."/>
            <person name="Stajich J.E."/>
            <person name="Spatafora J.W."/>
            <person name="Visel A."/>
            <person name="Grigoriev I.V."/>
        </authorList>
    </citation>
    <scope>NUCLEOTIDE SEQUENCE [LARGE SCALE GENOMIC DNA]</scope>
    <source>
        <strain evidence="11 12">NRRL 1336</strain>
    </source>
</reference>
<evidence type="ECO:0000256" key="1">
    <source>
        <dbReference type="ARBA" id="ARBA00000900"/>
    </source>
</evidence>
<keyword evidence="5 8" id="KW-0863">Zinc-finger</keyword>
<feature type="compositionally biased region" description="Acidic residues" evidence="9">
    <location>
        <begin position="154"/>
        <end position="175"/>
    </location>
</feature>
<proteinExistence type="predicted"/>
<name>A0A1X2IGD5_9FUNG</name>
<feature type="compositionally biased region" description="Polar residues" evidence="9">
    <location>
        <begin position="477"/>
        <end position="498"/>
    </location>
</feature>
<keyword evidence="6" id="KW-0833">Ubl conjugation pathway</keyword>
<evidence type="ECO:0000313" key="12">
    <source>
        <dbReference type="Proteomes" id="UP000193560"/>
    </source>
</evidence>
<dbReference type="GO" id="GO:0008270">
    <property type="term" value="F:zinc ion binding"/>
    <property type="evidence" value="ECO:0007669"/>
    <property type="project" value="UniProtKB-KW"/>
</dbReference>
<dbReference type="GO" id="GO:0006511">
    <property type="term" value="P:ubiquitin-dependent protein catabolic process"/>
    <property type="evidence" value="ECO:0007669"/>
    <property type="project" value="TreeGrafter"/>
</dbReference>
<dbReference type="InterPro" id="IPR039525">
    <property type="entry name" value="RNF126-like_zinc-ribbon"/>
</dbReference>
<keyword evidence="12" id="KW-1185">Reference proteome</keyword>
<organism evidence="11 12">
    <name type="scientific">Absidia repens</name>
    <dbReference type="NCBI Taxonomy" id="90262"/>
    <lineage>
        <taxon>Eukaryota</taxon>
        <taxon>Fungi</taxon>
        <taxon>Fungi incertae sedis</taxon>
        <taxon>Mucoromycota</taxon>
        <taxon>Mucoromycotina</taxon>
        <taxon>Mucoromycetes</taxon>
        <taxon>Mucorales</taxon>
        <taxon>Cunninghamellaceae</taxon>
        <taxon>Absidia</taxon>
    </lineage>
</organism>
<dbReference type="Gene3D" id="3.30.40.10">
    <property type="entry name" value="Zinc/RING finger domain, C3HC4 (zinc finger)"/>
    <property type="match status" value="1"/>
</dbReference>
<evidence type="ECO:0000256" key="3">
    <source>
        <dbReference type="ARBA" id="ARBA00022679"/>
    </source>
</evidence>
<evidence type="ECO:0000256" key="5">
    <source>
        <dbReference type="ARBA" id="ARBA00022771"/>
    </source>
</evidence>
<dbReference type="SUPFAM" id="SSF57850">
    <property type="entry name" value="RING/U-box"/>
    <property type="match status" value="1"/>
</dbReference>
<comment type="catalytic activity">
    <reaction evidence="1">
        <text>S-ubiquitinyl-[E2 ubiquitin-conjugating enzyme]-L-cysteine + [acceptor protein]-L-lysine = [E2 ubiquitin-conjugating enzyme]-L-cysteine + N(6)-ubiquitinyl-[acceptor protein]-L-lysine.</text>
        <dbReference type="EC" id="2.3.2.27"/>
    </reaction>
</comment>
<accession>A0A1X2IGD5</accession>
<feature type="compositionally biased region" description="Polar residues" evidence="9">
    <location>
        <begin position="113"/>
        <end position="122"/>
    </location>
</feature>
<dbReference type="SMART" id="SM00184">
    <property type="entry name" value="RING"/>
    <property type="match status" value="1"/>
</dbReference>
<evidence type="ECO:0000256" key="6">
    <source>
        <dbReference type="ARBA" id="ARBA00022786"/>
    </source>
</evidence>
<dbReference type="EMBL" id="MCGE01000012">
    <property type="protein sequence ID" value="ORZ15889.1"/>
    <property type="molecule type" value="Genomic_DNA"/>
</dbReference>
<dbReference type="OrthoDB" id="8062037at2759"/>
<keyword evidence="7" id="KW-0862">Zinc</keyword>
<dbReference type="InterPro" id="IPR013083">
    <property type="entry name" value="Znf_RING/FYVE/PHD"/>
</dbReference>
<evidence type="ECO:0000256" key="7">
    <source>
        <dbReference type="ARBA" id="ARBA00022833"/>
    </source>
</evidence>
<comment type="caution">
    <text evidence="11">The sequence shown here is derived from an EMBL/GenBank/DDBJ whole genome shotgun (WGS) entry which is preliminary data.</text>
</comment>
<feature type="region of interest" description="Disordered" evidence="9">
    <location>
        <begin position="214"/>
        <end position="254"/>
    </location>
</feature>
<evidence type="ECO:0000256" key="2">
    <source>
        <dbReference type="ARBA" id="ARBA00012483"/>
    </source>
</evidence>
<evidence type="ECO:0000256" key="4">
    <source>
        <dbReference type="ARBA" id="ARBA00022723"/>
    </source>
</evidence>
<keyword evidence="4" id="KW-0479">Metal-binding</keyword>
<dbReference type="PANTHER" id="PTHR45931:SF3">
    <property type="entry name" value="RING ZINC FINGER-CONTAINING PROTEIN"/>
    <property type="match status" value="1"/>
</dbReference>
<feature type="compositionally biased region" description="Acidic residues" evidence="9">
    <location>
        <begin position="235"/>
        <end position="244"/>
    </location>
</feature>
<dbReference type="STRING" id="90262.A0A1X2IGD5"/>
<dbReference type="CDD" id="cd16667">
    <property type="entry name" value="RING-H2_RNF126-like"/>
    <property type="match status" value="1"/>
</dbReference>
<sequence>MSEHTTEPPFQLSSGTARYWCHQCGRENPIYMAPDPTCQRCNSQFIEEIDDGGDDPRNFLSGVTMEAGDNDNDDDDFGGWENDMFQSFRRSLGGSNSSSNGGGVTRTRIRLSSDANGGNSEGETPMDAMLQNILSNLLSSGIGNDQEDMHNIGDDDDDDGDNDDDDDVNDGDDDIVSALERRRRHRQRLQRRTPMVFYRSLVDGNMQVTPLTIANNSVEGRQGDRLFPNGSSGGGDDDDDDTEDDNRNTRQGVGNNLQGILQLISTLTGASMVGNPNDYVSSQAALDNIITQLMEQTGSGSAAPPPASEDVISGLPKRAISEKEFIEDQIDCAVCKDDFNISELVIELPCQHVFHDDCIKPWLKVNGTCPVCRHSVAPPTTSANQEQEGNDHHETSSSSSSDVGDYSIQSTNRDPHGPFETDSLSPRYLNSRYPSSTTATPNGTASTTPSAPASAWLSRPASSSPWSSSIPRMFPQASDSTYRSLRTPSRQQGQSNTDPVDVDIELD</sequence>
<dbReference type="AlphaFoldDB" id="A0A1X2IGD5"/>
<evidence type="ECO:0000256" key="9">
    <source>
        <dbReference type="SAM" id="MobiDB-lite"/>
    </source>
</evidence>
<dbReference type="InterPro" id="IPR001841">
    <property type="entry name" value="Znf_RING"/>
</dbReference>
<dbReference type="FunFam" id="3.30.40.10:FF:000127">
    <property type="entry name" value="E3 ubiquitin-protein ligase RNF181"/>
    <property type="match status" value="1"/>
</dbReference>
<evidence type="ECO:0000259" key="10">
    <source>
        <dbReference type="PROSITE" id="PS50089"/>
    </source>
</evidence>
<protein>
    <recommendedName>
        <fullName evidence="2">RING-type E3 ubiquitin transferase</fullName>
        <ecNumber evidence="2">2.3.2.27</ecNumber>
    </recommendedName>
</protein>
<dbReference type="EC" id="2.3.2.27" evidence="2"/>
<dbReference type="PANTHER" id="PTHR45931">
    <property type="entry name" value="SI:CH211-59O9.10"/>
    <property type="match status" value="1"/>
</dbReference>
<evidence type="ECO:0000256" key="8">
    <source>
        <dbReference type="PROSITE-ProRule" id="PRU00175"/>
    </source>
</evidence>
<gene>
    <name evidence="11" type="ORF">BCR42DRAFT_416099</name>
</gene>
<dbReference type="PROSITE" id="PS50089">
    <property type="entry name" value="ZF_RING_2"/>
    <property type="match status" value="1"/>
</dbReference>
<feature type="region of interest" description="Disordered" evidence="9">
    <location>
        <begin position="139"/>
        <end position="187"/>
    </location>
</feature>
<dbReference type="GO" id="GO:0061630">
    <property type="term" value="F:ubiquitin protein ligase activity"/>
    <property type="evidence" value="ECO:0007669"/>
    <property type="project" value="UniProtKB-EC"/>
</dbReference>
<dbReference type="InterPro" id="IPR051834">
    <property type="entry name" value="RING_finger_E3_ligase"/>
</dbReference>
<dbReference type="GO" id="GO:0016567">
    <property type="term" value="P:protein ubiquitination"/>
    <property type="evidence" value="ECO:0007669"/>
    <property type="project" value="UniProtKB-ARBA"/>
</dbReference>
<feature type="region of interest" description="Disordered" evidence="9">
    <location>
        <begin position="89"/>
        <end position="125"/>
    </location>
</feature>
<keyword evidence="3" id="KW-0808">Transferase</keyword>
<dbReference type="Proteomes" id="UP000193560">
    <property type="component" value="Unassembled WGS sequence"/>
</dbReference>
<feature type="region of interest" description="Disordered" evidence="9">
    <location>
        <begin position="379"/>
        <end position="507"/>
    </location>
</feature>
<feature type="domain" description="RING-type" evidence="10">
    <location>
        <begin position="332"/>
        <end position="373"/>
    </location>
</feature>
<dbReference type="GO" id="GO:0005634">
    <property type="term" value="C:nucleus"/>
    <property type="evidence" value="ECO:0007669"/>
    <property type="project" value="TreeGrafter"/>
</dbReference>